<dbReference type="PANTHER" id="PTHR46246:SF1">
    <property type="entry name" value="GUANOSINE-3',5'-BIS(DIPHOSPHATE) 3'-PYROPHOSPHOHYDROLASE MESH1"/>
    <property type="match status" value="1"/>
</dbReference>
<dbReference type="InterPro" id="IPR006674">
    <property type="entry name" value="HD_domain"/>
</dbReference>
<evidence type="ECO:0000313" key="9">
    <source>
        <dbReference type="EMBL" id="KAJ3139111.1"/>
    </source>
</evidence>
<dbReference type="PROSITE" id="PS51831">
    <property type="entry name" value="HD"/>
    <property type="match status" value="1"/>
</dbReference>
<dbReference type="GO" id="GO:0008893">
    <property type="term" value="F:guanosine-3',5'-bis(diphosphate) 3'-diphosphatase activity"/>
    <property type="evidence" value="ECO:0007669"/>
    <property type="project" value="UniProtKB-EC"/>
</dbReference>
<dbReference type="AlphaFoldDB" id="A0AAD5T9Z2"/>
<proteinExistence type="inferred from homology"/>
<dbReference type="InterPro" id="IPR003607">
    <property type="entry name" value="HD/PDEase_dom"/>
</dbReference>
<feature type="domain" description="HD" evidence="8">
    <location>
        <begin position="73"/>
        <end position="168"/>
    </location>
</feature>
<name>A0AAD5T9Z2_9FUNG</name>
<protein>
    <recommendedName>
        <fullName evidence="4">Guanosine-3',5'-bis(diphosphate) 3'-pyrophosphohydrolase MESH1</fullName>
        <ecNumber evidence="1">3.1.7.2</ecNumber>
    </recommendedName>
    <alternativeName>
        <fullName evidence="5">Metazoan SpoT homolog 1</fullName>
    </alternativeName>
    <alternativeName>
        <fullName evidence="6">Penta-phosphate guanosine-3'-pyrophosphohydrolase</fullName>
    </alternativeName>
</protein>
<dbReference type="SUPFAM" id="SSF109604">
    <property type="entry name" value="HD-domain/PDEase-like"/>
    <property type="match status" value="1"/>
</dbReference>
<comment type="similarity">
    <text evidence="3">Belongs to the MESH1 family.</text>
</comment>
<accession>A0AAD5T9Z2</accession>
<evidence type="ECO:0000259" key="8">
    <source>
        <dbReference type="PROSITE" id="PS51831"/>
    </source>
</evidence>
<evidence type="ECO:0000256" key="7">
    <source>
        <dbReference type="ARBA" id="ARBA00047968"/>
    </source>
</evidence>
<organism evidence="9 10">
    <name type="scientific">Physocladia obscura</name>
    <dbReference type="NCBI Taxonomy" id="109957"/>
    <lineage>
        <taxon>Eukaryota</taxon>
        <taxon>Fungi</taxon>
        <taxon>Fungi incertae sedis</taxon>
        <taxon>Chytridiomycota</taxon>
        <taxon>Chytridiomycota incertae sedis</taxon>
        <taxon>Chytridiomycetes</taxon>
        <taxon>Chytridiales</taxon>
        <taxon>Chytriomycetaceae</taxon>
        <taxon>Physocladia</taxon>
    </lineage>
</organism>
<dbReference type="Pfam" id="PF13328">
    <property type="entry name" value="HD_4"/>
    <property type="match status" value="1"/>
</dbReference>
<evidence type="ECO:0000256" key="4">
    <source>
        <dbReference type="ARBA" id="ARBA00040793"/>
    </source>
</evidence>
<dbReference type="Proteomes" id="UP001211907">
    <property type="component" value="Unassembled WGS sequence"/>
</dbReference>
<sequence length="207" mass="22992">MASSDPHATSILQRCLQWEAIMLVGISDLISELPLETDCMENSGEVSLVLDAANYAAQKHATQRRKDAAQTPYVNHVLGVAQILAHEARVTDAFVLAAALLHDTVEDTDTTLADIAARFGHKVAEIVRQVSDDKSLPKETRKRLQIEHAPFCDRDAKLVKLADKIYNLRDLDRDTPIGWSQERVAEGVSPEMDAILDAIYRDHNLIN</sequence>
<evidence type="ECO:0000256" key="6">
    <source>
        <dbReference type="ARBA" id="ARBA00041770"/>
    </source>
</evidence>
<evidence type="ECO:0000256" key="1">
    <source>
        <dbReference type="ARBA" id="ARBA00024387"/>
    </source>
</evidence>
<evidence type="ECO:0000313" key="10">
    <source>
        <dbReference type="Proteomes" id="UP001211907"/>
    </source>
</evidence>
<reference evidence="9" key="1">
    <citation type="submission" date="2020-05" db="EMBL/GenBank/DDBJ databases">
        <title>Phylogenomic resolution of chytrid fungi.</title>
        <authorList>
            <person name="Stajich J.E."/>
            <person name="Amses K."/>
            <person name="Simmons R."/>
            <person name="Seto K."/>
            <person name="Myers J."/>
            <person name="Bonds A."/>
            <person name="Quandt C.A."/>
            <person name="Barry K."/>
            <person name="Liu P."/>
            <person name="Grigoriev I."/>
            <person name="Longcore J.E."/>
            <person name="James T.Y."/>
        </authorList>
    </citation>
    <scope>NUCLEOTIDE SEQUENCE</scope>
    <source>
        <strain evidence="9">JEL0513</strain>
    </source>
</reference>
<dbReference type="SMART" id="SM00471">
    <property type="entry name" value="HDc"/>
    <property type="match status" value="1"/>
</dbReference>
<dbReference type="EC" id="3.1.7.2" evidence="1"/>
<dbReference type="Gene3D" id="1.10.3210.10">
    <property type="entry name" value="Hypothetical protein af1432"/>
    <property type="match status" value="1"/>
</dbReference>
<dbReference type="EMBL" id="JADGJH010000079">
    <property type="protein sequence ID" value="KAJ3139111.1"/>
    <property type="molecule type" value="Genomic_DNA"/>
</dbReference>
<comment type="catalytic activity">
    <reaction evidence="7">
        <text>guanosine 3',5'-bis(diphosphate) + H2O = GDP + diphosphate + H(+)</text>
        <dbReference type="Rhea" id="RHEA:14253"/>
        <dbReference type="ChEBI" id="CHEBI:15377"/>
        <dbReference type="ChEBI" id="CHEBI:15378"/>
        <dbReference type="ChEBI" id="CHEBI:33019"/>
        <dbReference type="ChEBI" id="CHEBI:58189"/>
        <dbReference type="ChEBI" id="CHEBI:77828"/>
        <dbReference type="EC" id="3.1.7.2"/>
    </reaction>
</comment>
<dbReference type="InterPro" id="IPR052194">
    <property type="entry name" value="MESH1"/>
</dbReference>
<evidence type="ECO:0000256" key="5">
    <source>
        <dbReference type="ARBA" id="ARBA00041464"/>
    </source>
</evidence>
<dbReference type="CDD" id="cd00077">
    <property type="entry name" value="HDc"/>
    <property type="match status" value="1"/>
</dbReference>
<evidence type="ECO:0000256" key="3">
    <source>
        <dbReference type="ARBA" id="ARBA00038354"/>
    </source>
</evidence>
<keyword evidence="10" id="KW-1185">Reference proteome</keyword>
<comment type="caution">
    <text evidence="9">The sequence shown here is derived from an EMBL/GenBank/DDBJ whole genome shotgun (WGS) entry which is preliminary data.</text>
</comment>
<gene>
    <name evidence="9" type="primary">HDDC3</name>
    <name evidence="9" type="ORF">HK100_011876</name>
</gene>
<comment type="function">
    <text evidence="2">ppGpp hydrolyzing enzyme involved in starvation response.</text>
</comment>
<dbReference type="PANTHER" id="PTHR46246">
    <property type="entry name" value="GUANOSINE-3',5'-BIS(DIPHOSPHATE) 3'-PYROPHOSPHOHYDROLASE MESH1"/>
    <property type="match status" value="1"/>
</dbReference>
<evidence type="ECO:0000256" key="2">
    <source>
        <dbReference type="ARBA" id="ARBA00037781"/>
    </source>
</evidence>